<dbReference type="Gene3D" id="3.40.640.10">
    <property type="entry name" value="Type I PLP-dependent aspartate aminotransferase-like (Major domain)"/>
    <property type="match status" value="1"/>
</dbReference>
<gene>
    <name evidence="7" type="ORF">ABI908_09255</name>
</gene>
<evidence type="ECO:0000256" key="6">
    <source>
        <dbReference type="SAM" id="MobiDB-lite"/>
    </source>
</evidence>
<dbReference type="EMBL" id="JBDXMI010000001">
    <property type="protein sequence ID" value="MEO9384291.1"/>
    <property type="molecule type" value="Genomic_DNA"/>
</dbReference>
<proteinExistence type="inferred from homology"/>
<evidence type="ECO:0000256" key="5">
    <source>
        <dbReference type="ARBA" id="ARBA00022898"/>
    </source>
</evidence>
<accession>A0ABV0ISP9</accession>
<feature type="region of interest" description="Disordered" evidence="6">
    <location>
        <begin position="177"/>
        <end position="203"/>
    </location>
</feature>
<comment type="cofactor">
    <cofactor evidence="1">
        <name>pyridoxal 5'-phosphate</name>
        <dbReference type="ChEBI" id="CHEBI:597326"/>
    </cofactor>
</comment>
<keyword evidence="8" id="KW-1185">Reference proteome</keyword>
<dbReference type="GO" id="GO:0008483">
    <property type="term" value="F:transaminase activity"/>
    <property type="evidence" value="ECO:0007669"/>
    <property type="project" value="UniProtKB-KW"/>
</dbReference>
<organism evidence="7 8">
    <name type="scientific">Chromobacterium phragmitis</name>
    <dbReference type="NCBI Taxonomy" id="2202141"/>
    <lineage>
        <taxon>Bacteria</taxon>
        <taxon>Pseudomonadati</taxon>
        <taxon>Pseudomonadota</taxon>
        <taxon>Betaproteobacteria</taxon>
        <taxon>Neisseriales</taxon>
        <taxon>Chromobacteriaceae</taxon>
        <taxon>Chromobacterium</taxon>
    </lineage>
</organism>
<evidence type="ECO:0000313" key="7">
    <source>
        <dbReference type="EMBL" id="MEO9384291.1"/>
    </source>
</evidence>
<dbReference type="PANTHER" id="PTHR43552:SF2">
    <property type="entry name" value="DIAMINOBUTYRATE--2-OXOGLUTARATE TRANSAMINASE"/>
    <property type="match status" value="1"/>
</dbReference>
<keyword evidence="4" id="KW-0808">Transferase</keyword>
<dbReference type="RefSeq" id="WP_347936651.1">
    <property type="nucleotide sequence ID" value="NZ_CP158160.1"/>
</dbReference>
<dbReference type="InterPro" id="IPR005814">
    <property type="entry name" value="Aminotrans_3"/>
</dbReference>
<evidence type="ECO:0000256" key="1">
    <source>
        <dbReference type="ARBA" id="ARBA00001933"/>
    </source>
</evidence>
<comment type="similarity">
    <text evidence="2">Belongs to the class-III pyridoxal-phosphate-dependent aminotransferase family.</text>
</comment>
<name>A0ABV0ISP9_9NEIS</name>
<dbReference type="InterPro" id="IPR015422">
    <property type="entry name" value="PyrdxlP-dep_Trfase_small"/>
</dbReference>
<dbReference type="Gene3D" id="3.90.1150.10">
    <property type="entry name" value="Aspartate Aminotransferase, domain 1"/>
    <property type="match status" value="1"/>
</dbReference>
<dbReference type="Proteomes" id="UP001462502">
    <property type="component" value="Unassembled WGS sequence"/>
</dbReference>
<evidence type="ECO:0000256" key="4">
    <source>
        <dbReference type="ARBA" id="ARBA00022679"/>
    </source>
</evidence>
<dbReference type="InterPro" id="IPR004637">
    <property type="entry name" value="Dat"/>
</dbReference>
<keyword evidence="3 7" id="KW-0032">Aminotransferase</keyword>
<dbReference type="PANTHER" id="PTHR43552">
    <property type="entry name" value="DIAMINOBUTYRATE--2-OXOGLUTARATE AMINOTRANSFERASE"/>
    <property type="match status" value="1"/>
</dbReference>
<dbReference type="Pfam" id="PF00202">
    <property type="entry name" value="Aminotran_3"/>
    <property type="match status" value="1"/>
</dbReference>
<evidence type="ECO:0000313" key="8">
    <source>
        <dbReference type="Proteomes" id="UP001462502"/>
    </source>
</evidence>
<dbReference type="InterPro" id="IPR015424">
    <property type="entry name" value="PyrdxlP-dep_Trfase"/>
</dbReference>
<dbReference type="InterPro" id="IPR015421">
    <property type="entry name" value="PyrdxlP-dep_Trfase_major"/>
</dbReference>
<evidence type="ECO:0000256" key="3">
    <source>
        <dbReference type="ARBA" id="ARBA00022576"/>
    </source>
</evidence>
<evidence type="ECO:0000256" key="2">
    <source>
        <dbReference type="ARBA" id="ARBA00008954"/>
    </source>
</evidence>
<keyword evidence="5" id="KW-0663">Pyridoxal phosphate</keyword>
<reference evidence="7 8" key="1">
    <citation type="submission" date="2024-05" db="EMBL/GenBank/DDBJ databases">
        <authorList>
            <person name="De Oliveira J.P."/>
            <person name="Noriler S.A."/>
            <person name="De Oliveira A.G."/>
            <person name="Sipoli D.S."/>
        </authorList>
    </citation>
    <scope>NUCLEOTIDE SEQUENCE [LARGE SCALE GENOMIC DNA]</scope>
    <source>
        <strain evidence="7 8">LABIM192</strain>
    </source>
</reference>
<feature type="compositionally biased region" description="Basic and acidic residues" evidence="6">
    <location>
        <begin position="178"/>
        <end position="191"/>
    </location>
</feature>
<protein>
    <submittedName>
        <fullName evidence="7">Aminotransferase class III-fold pyridoxal phosphate-dependent enzyme</fullName>
    </submittedName>
</protein>
<sequence length="203" mass="21895">MQGEGGLNCASAEWLQGVAALARKLGSLLIVDEMQTGCGRTGRFYQFRACLHRAGIFGLSKSLGGGGLPCSLNLIKPEIDAWNSGEHNRIFRGYSLAMVMAVAALRKYWAAPHFVHDVEEKGQAVAECLQQALKPFEGQVRVVGKGLMLGLRYTGRAMDRGAAAGAALSARRASGQCDRGRPLGAKGERLGKHPSRIHWTDQY</sequence>
<comment type="caution">
    <text evidence="7">The sequence shown here is derived from an EMBL/GenBank/DDBJ whole genome shotgun (WGS) entry which is preliminary data.</text>
</comment>
<dbReference type="SUPFAM" id="SSF53383">
    <property type="entry name" value="PLP-dependent transferases"/>
    <property type="match status" value="1"/>
</dbReference>